<organism evidence="4 5">
    <name type="scientific">Negativicoccus succinicivorans</name>
    <dbReference type="NCBI Taxonomy" id="620903"/>
    <lineage>
        <taxon>Bacteria</taxon>
        <taxon>Bacillati</taxon>
        <taxon>Bacillota</taxon>
        <taxon>Negativicutes</taxon>
        <taxon>Veillonellales</taxon>
        <taxon>Veillonellaceae</taxon>
        <taxon>Negativicoccus</taxon>
    </lineage>
</organism>
<sequence length="239" mass="27269">MKIQVDPKYRSFYYQDVETYPELNLDPKTTALLLVDLQNEFAHDEMGEALELKKEGTWDRWKYFRDRLKTTTIPNSRRLLDYFREHQLRVTFGRIACLLPDGEDRETVQKSDGWNGIFIHADSQEAAMLEELTPQDNELVFNKTTDSVTTGTNICRILRNMGIKTVVVGGIVTDQCVAGTVRGLADDSFQVICVEDACAAATQELHDAELKIMNLIYCQVLSTDQTIALLDEAREKHTK</sequence>
<accession>A0A841R1E5</accession>
<evidence type="ECO:0000256" key="1">
    <source>
        <dbReference type="ARBA" id="ARBA00006336"/>
    </source>
</evidence>
<dbReference type="InterPro" id="IPR036380">
    <property type="entry name" value="Isochorismatase-like_sf"/>
</dbReference>
<evidence type="ECO:0000313" key="5">
    <source>
        <dbReference type="Proteomes" id="UP000591941"/>
    </source>
</evidence>
<dbReference type="GO" id="GO:0016787">
    <property type="term" value="F:hydrolase activity"/>
    <property type="evidence" value="ECO:0007669"/>
    <property type="project" value="UniProtKB-KW"/>
</dbReference>
<keyword evidence="5" id="KW-1185">Reference proteome</keyword>
<reference evidence="4 5" key="1">
    <citation type="submission" date="2020-08" db="EMBL/GenBank/DDBJ databases">
        <title>Genomic Encyclopedia of Type Strains, Phase IV (KMG-IV): sequencing the most valuable type-strain genomes for metagenomic binning, comparative biology and taxonomic classification.</title>
        <authorList>
            <person name="Goeker M."/>
        </authorList>
    </citation>
    <scope>NUCLEOTIDE SEQUENCE [LARGE SCALE GENOMIC DNA]</scope>
    <source>
        <strain evidence="4 5">DSM 21255</strain>
    </source>
</reference>
<dbReference type="Proteomes" id="UP000591941">
    <property type="component" value="Unassembled WGS sequence"/>
</dbReference>
<dbReference type="CDD" id="cd00431">
    <property type="entry name" value="cysteine_hydrolases"/>
    <property type="match status" value="1"/>
</dbReference>
<dbReference type="AlphaFoldDB" id="A0A841R1E5"/>
<dbReference type="GeneID" id="93485886"/>
<feature type="domain" description="Isochorismatase-like" evidence="3">
    <location>
        <begin position="30"/>
        <end position="225"/>
    </location>
</feature>
<name>A0A841R1E5_9FIRM</name>
<comment type="similarity">
    <text evidence="1">Belongs to the isochorismatase family.</text>
</comment>
<dbReference type="SUPFAM" id="SSF52499">
    <property type="entry name" value="Isochorismatase-like hydrolases"/>
    <property type="match status" value="1"/>
</dbReference>
<dbReference type="InterPro" id="IPR050272">
    <property type="entry name" value="Isochorismatase-like_hydrls"/>
</dbReference>
<comment type="caution">
    <text evidence="4">The sequence shown here is derived from an EMBL/GenBank/DDBJ whole genome shotgun (WGS) entry which is preliminary data.</text>
</comment>
<proteinExistence type="inferred from homology"/>
<dbReference type="InterPro" id="IPR000868">
    <property type="entry name" value="Isochorismatase-like_dom"/>
</dbReference>
<dbReference type="Gene3D" id="3.40.50.850">
    <property type="entry name" value="Isochorismatase-like"/>
    <property type="match status" value="1"/>
</dbReference>
<dbReference type="PANTHER" id="PTHR43540">
    <property type="entry name" value="PEROXYUREIDOACRYLATE/UREIDOACRYLATE AMIDOHYDROLASE-RELATED"/>
    <property type="match status" value="1"/>
</dbReference>
<gene>
    <name evidence="4" type="ORF">HNR45_000613</name>
</gene>
<dbReference type="Pfam" id="PF00857">
    <property type="entry name" value="Isochorismatase"/>
    <property type="match status" value="1"/>
</dbReference>
<dbReference type="EMBL" id="JACHHI010000002">
    <property type="protein sequence ID" value="MBB6477583.1"/>
    <property type="molecule type" value="Genomic_DNA"/>
</dbReference>
<evidence type="ECO:0000256" key="2">
    <source>
        <dbReference type="ARBA" id="ARBA00022801"/>
    </source>
</evidence>
<protein>
    <submittedName>
        <fullName evidence="4">Nicotinamidase-related amidase</fullName>
    </submittedName>
</protein>
<evidence type="ECO:0000313" key="4">
    <source>
        <dbReference type="EMBL" id="MBB6477583.1"/>
    </source>
</evidence>
<dbReference type="RefSeq" id="WP_200841504.1">
    <property type="nucleotide sequence ID" value="NZ_CABWNB010000003.1"/>
</dbReference>
<dbReference type="PANTHER" id="PTHR43540:SF1">
    <property type="entry name" value="ISOCHORISMATASE HYDROLASE"/>
    <property type="match status" value="1"/>
</dbReference>
<keyword evidence="2" id="KW-0378">Hydrolase</keyword>
<evidence type="ECO:0000259" key="3">
    <source>
        <dbReference type="Pfam" id="PF00857"/>
    </source>
</evidence>